<accession>A0ABV8EP33</accession>
<evidence type="ECO:0000259" key="2">
    <source>
        <dbReference type="Pfam" id="PF12969"/>
    </source>
</evidence>
<dbReference type="InterPro" id="IPR024618">
    <property type="entry name" value="DUF3857"/>
</dbReference>
<name>A0ABV8EP33_9BACT</name>
<evidence type="ECO:0000313" key="4">
    <source>
        <dbReference type="Proteomes" id="UP001595766"/>
    </source>
</evidence>
<dbReference type="Gene3D" id="2.60.40.3140">
    <property type="match status" value="1"/>
</dbReference>
<evidence type="ECO:0000313" key="3">
    <source>
        <dbReference type="EMBL" id="MFC3976990.1"/>
    </source>
</evidence>
<keyword evidence="1" id="KW-1133">Transmembrane helix</keyword>
<dbReference type="Proteomes" id="UP001595766">
    <property type="component" value="Unassembled WGS sequence"/>
</dbReference>
<feature type="transmembrane region" description="Helical" evidence="1">
    <location>
        <begin position="12"/>
        <end position="32"/>
    </location>
</feature>
<dbReference type="Pfam" id="PF12969">
    <property type="entry name" value="DUF3857"/>
    <property type="match status" value="1"/>
</dbReference>
<feature type="domain" description="DUF3857" evidence="2">
    <location>
        <begin position="73"/>
        <end position="232"/>
    </location>
</feature>
<reference evidence="4" key="1">
    <citation type="journal article" date="2019" name="Int. J. Syst. Evol. Microbiol.">
        <title>The Global Catalogue of Microorganisms (GCM) 10K type strain sequencing project: providing services to taxonomists for standard genome sequencing and annotation.</title>
        <authorList>
            <consortium name="The Broad Institute Genomics Platform"/>
            <consortium name="The Broad Institute Genome Sequencing Center for Infectious Disease"/>
            <person name="Wu L."/>
            <person name="Ma J."/>
        </authorList>
    </citation>
    <scope>NUCLEOTIDE SEQUENCE [LARGE SCALE GENOMIC DNA]</scope>
    <source>
        <strain evidence="4">CECT 8551</strain>
    </source>
</reference>
<sequence>MRHNFTLKMNLLLNIRITLIIGISCFVNASGFSQQAFKFGKYDLEEIELVNCYYEPDANEVILFHVGISSFANNSLQTYHHLRKKILKEEGKDKANVILRFYHGDDAIESIKIDKAQLVNFENGKEVVYKLGKNEIFEANLPNGYKEIRMAFPNAKEGSIIEYTYEKTDKYLTFIDGWCFQSTSPTLYSRYTIGIPEGMNYNMLTQGAKLTQLSPKPTSNGYYYWELNDLHSIKPEPFLSNAVDYVEKIEFQLSNYQTLSNPGYGARTQKLVNVLHTWEKAGDEIRSTSNFNTYLKTKKGQAVIPGAVLDDLKSIYTYVQNNFVATSKNGILPSKTQKDLINSGSGSKADINLLLLSILQSKDIEAYPVLISSKGNGRSNLVKYPFISQFNQLIIKVIINNESIFLDASDPNLKIGYLSLDNHVNEGFLLDHKKSHLTEINLKHKSGINLLSKISIDKNAYIFDQNIRMSDYEALQFDHYYEGDEDAIKSALAKNNEGEINSFSHISDEEKFIIDLKFTLLEVFDTMSTITFVTPLQFKKFENNPFQQEHRAFPIDFNHLFADRYSIVLQLPEGYAFDHKPDNLNVSMQEKEVSFSYKSEQNDKILTLNILFAINNKIIMPSKYEELKTIFDLIINKLNEPIAIKKI</sequence>
<dbReference type="RefSeq" id="WP_241291327.1">
    <property type="nucleotide sequence ID" value="NZ_JAKZGR010000002.1"/>
</dbReference>
<dbReference type="Gene3D" id="2.60.120.1130">
    <property type="match status" value="1"/>
</dbReference>
<protein>
    <submittedName>
        <fullName evidence="3">DUF3857 domain-containing protein</fullName>
    </submittedName>
</protein>
<keyword evidence="1" id="KW-0812">Transmembrane</keyword>
<dbReference type="EMBL" id="JBHSAV010000053">
    <property type="protein sequence ID" value="MFC3976990.1"/>
    <property type="molecule type" value="Genomic_DNA"/>
</dbReference>
<dbReference type="Gene3D" id="3.10.620.30">
    <property type="match status" value="1"/>
</dbReference>
<keyword evidence="4" id="KW-1185">Reference proteome</keyword>
<gene>
    <name evidence="3" type="ORF">ACFOUP_11440</name>
</gene>
<evidence type="ECO:0000256" key="1">
    <source>
        <dbReference type="SAM" id="Phobius"/>
    </source>
</evidence>
<keyword evidence="1" id="KW-0472">Membrane</keyword>
<organism evidence="3 4">
    <name type="scientific">Belliella kenyensis</name>
    <dbReference type="NCBI Taxonomy" id="1472724"/>
    <lineage>
        <taxon>Bacteria</taxon>
        <taxon>Pseudomonadati</taxon>
        <taxon>Bacteroidota</taxon>
        <taxon>Cytophagia</taxon>
        <taxon>Cytophagales</taxon>
        <taxon>Cyclobacteriaceae</taxon>
        <taxon>Belliella</taxon>
    </lineage>
</organism>
<proteinExistence type="predicted"/>
<comment type="caution">
    <text evidence="3">The sequence shown here is derived from an EMBL/GenBank/DDBJ whole genome shotgun (WGS) entry which is preliminary data.</text>
</comment>